<dbReference type="PROSITE" id="PS00455">
    <property type="entry name" value="AMP_BINDING"/>
    <property type="match status" value="1"/>
</dbReference>
<sequence>MTTFIHSLLEKSAQQYPDKPALRFKDEVLSFQSTHALTLDVARALQHNGLNRSDRVAVFLPKRFETVASIFGTSKAGGVFVPVNPLLKAPQVSYILRDCNVRVLITHAARLKMLEDELQHCSDLHTIICIDDYPATQLGHCQVKMWQDWLSETLTTTEHPGPVTDADMAAILYTSGSTGNPKGVVLSHRNMVVGAESVSEYLKNDGNDVLLAVLPFSFDYGLSQVTTSFHVGATCVLLDYLLPNDIAKAITKYKVTGLAAVPPLWAQLVKLNWAENAGASLRYFTNSGGAMPEATLKQLRSIFSNASPYLMYGLTEAFRSTYLPPAQVDTRPTSMGKAIPNAEITVVREDGSECAPHEPGELVHSGPLVGLGYWNAPEKTAERFKPEPSPIREITIERLAVWSGDTVYRDEEGYLFFVGRKDDMIKTSGYRVSPTEVEETIYTSGYIVEAAALGIPHPDLGQAIVIAATPNLNGSASNGNHEELEKEIIRYCQKLLPAFMVPKKVVLKDSLPHNANGKIDRKTLSAELQNLFDV</sequence>
<dbReference type="KEGG" id="ome:OLMES_2135"/>
<dbReference type="PANTHER" id="PTHR43767">
    <property type="entry name" value="LONG-CHAIN-FATTY-ACID--COA LIGASE"/>
    <property type="match status" value="1"/>
</dbReference>
<dbReference type="Gene3D" id="3.40.50.12780">
    <property type="entry name" value="N-terminal domain of ligase-like"/>
    <property type="match status" value="1"/>
</dbReference>
<proteinExistence type="predicted"/>
<dbReference type="NCBIfam" id="TIGR03098">
    <property type="entry name" value="ligase_PEP_1"/>
    <property type="match status" value="1"/>
</dbReference>
<dbReference type="InterPro" id="IPR042099">
    <property type="entry name" value="ANL_N_sf"/>
</dbReference>
<dbReference type="InterPro" id="IPR050237">
    <property type="entry name" value="ATP-dep_AMP-bd_enzyme"/>
</dbReference>
<dbReference type="InterPro" id="IPR000873">
    <property type="entry name" value="AMP-dep_synth/lig_dom"/>
</dbReference>
<dbReference type="Gene3D" id="3.30.300.30">
    <property type="match status" value="1"/>
</dbReference>
<accession>A0A1Y0I6T3</accession>
<evidence type="ECO:0000313" key="3">
    <source>
        <dbReference type="EMBL" id="ARU56208.1"/>
    </source>
</evidence>
<dbReference type="InterPro" id="IPR045851">
    <property type="entry name" value="AMP-bd_C_sf"/>
</dbReference>
<protein>
    <submittedName>
        <fullName evidence="3">Acyl-CoA ligase</fullName>
    </submittedName>
</protein>
<dbReference type="OrthoDB" id="9761989at2"/>
<dbReference type="AlphaFoldDB" id="A0A1Y0I6T3"/>
<reference evidence="3 4" key="1">
    <citation type="submission" date="2017-05" db="EMBL/GenBank/DDBJ databases">
        <title>Genomic insights into alkan degradation activity of Oleiphilus messinensis.</title>
        <authorList>
            <person name="Kozyavkin S.A."/>
            <person name="Slesarev A.I."/>
            <person name="Golyshin P.N."/>
            <person name="Korzhenkov A."/>
            <person name="Golyshina O.N."/>
            <person name="Toshchakov S.V."/>
        </authorList>
    </citation>
    <scope>NUCLEOTIDE SEQUENCE [LARGE SCALE GENOMIC DNA]</scope>
    <source>
        <strain evidence="3 4">ME102</strain>
    </source>
</reference>
<dbReference type="SUPFAM" id="SSF56801">
    <property type="entry name" value="Acetyl-CoA synthetase-like"/>
    <property type="match status" value="1"/>
</dbReference>
<dbReference type="Pfam" id="PF00501">
    <property type="entry name" value="AMP-binding"/>
    <property type="match status" value="1"/>
</dbReference>
<dbReference type="InterPro" id="IPR020845">
    <property type="entry name" value="AMP-binding_CS"/>
</dbReference>
<keyword evidence="3" id="KW-0436">Ligase</keyword>
<evidence type="ECO:0000259" key="2">
    <source>
        <dbReference type="Pfam" id="PF13193"/>
    </source>
</evidence>
<dbReference type="Pfam" id="PF13193">
    <property type="entry name" value="AMP-binding_C"/>
    <property type="match status" value="1"/>
</dbReference>
<dbReference type="InterPro" id="IPR017529">
    <property type="entry name" value="AcylCoA_ligase_PEP_1"/>
</dbReference>
<dbReference type="GO" id="GO:0016877">
    <property type="term" value="F:ligase activity, forming carbon-sulfur bonds"/>
    <property type="evidence" value="ECO:0007669"/>
    <property type="project" value="UniProtKB-ARBA"/>
</dbReference>
<dbReference type="InterPro" id="IPR025110">
    <property type="entry name" value="AMP-bd_C"/>
</dbReference>
<name>A0A1Y0I6T3_9GAMM</name>
<dbReference type="PANTHER" id="PTHR43767:SF10">
    <property type="entry name" value="SURFACTIN SYNTHASE SUBUNIT 1"/>
    <property type="match status" value="1"/>
</dbReference>
<feature type="domain" description="AMP-binding enzyme C-terminal" evidence="2">
    <location>
        <begin position="436"/>
        <end position="518"/>
    </location>
</feature>
<dbReference type="Proteomes" id="UP000196027">
    <property type="component" value="Chromosome"/>
</dbReference>
<dbReference type="EMBL" id="CP021425">
    <property type="protein sequence ID" value="ARU56208.1"/>
    <property type="molecule type" value="Genomic_DNA"/>
</dbReference>
<organism evidence="3 4">
    <name type="scientific">Oleiphilus messinensis</name>
    <dbReference type="NCBI Taxonomy" id="141451"/>
    <lineage>
        <taxon>Bacteria</taxon>
        <taxon>Pseudomonadati</taxon>
        <taxon>Pseudomonadota</taxon>
        <taxon>Gammaproteobacteria</taxon>
        <taxon>Oceanospirillales</taxon>
        <taxon>Oleiphilaceae</taxon>
        <taxon>Oleiphilus</taxon>
    </lineage>
</organism>
<gene>
    <name evidence="3" type="ORF">OLMES_2135</name>
</gene>
<keyword evidence="4" id="KW-1185">Reference proteome</keyword>
<feature type="domain" description="AMP-dependent synthetase/ligase" evidence="1">
    <location>
        <begin position="9"/>
        <end position="374"/>
    </location>
</feature>
<evidence type="ECO:0000259" key="1">
    <source>
        <dbReference type="Pfam" id="PF00501"/>
    </source>
</evidence>
<dbReference type="RefSeq" id="WP_087461228.1">
    <property type="nucleotide sequence ID" value="NZ_CP021425.1"/>
</dbReference>
<evidence type="ECO:0000313" key="4">
    <source>
        <dbReference type="Proteomes" id="UP000196027"/>
    </source>
</evidence>